<dbReference type="RefSeq" id="WP_015617055.1">
    <property type="nucleotide sequence ID" value="NC_021182.1"/>
</dbReference>
<reference evidence="2 3" key="1">
    <citation type="submission" date="2012-01" db="EMBL/GenBank/DDBJ databases">
        <title>Complete sequence of chromosome of Clostridium pasteurianum BC1.</title>
        <authorList>
            <consortium name="US DOE Joint Genome Institute"/>
            <person name="Lucas S."/>
            <person name="Han J."/>
            <person name="Lapidus A."/>
            <person name="Cheng J.-F."/>
            <person name="Goodwin L."/>
            <person name="Pitluck S."/>
            <person name="Peters L."/>
            <person name="Mikhailova N."/>
            <person name="Teshima H."/>
            <person name="Detter J.C."/>
            <person name="Han C."/>
            <person name="Tapia R."/>
            <person name="Land M."/>
            <person name="Hauser L."/>
            <person name="Kyrpides N."/>
            <person name="Ivanova N."/>
            <person name="Pagani I."/>
            <person name="Dunn J."/>
            <person name="Taghavi S."/>
            <person name="Francis A."/>
            <person name="van der Lelie D."/>
            <person name="Woyke T."/>
        </authorList>
    </citation>
    <scope>NUCLEOTIDE SEQUENCE [LARGE SCALE GENOMIC DNA]</scope>
    <source>
        <strain evidence="2 3">BC1</strain>
    </source>
</reference>
<evidence type="ECO:0000256" key="1">
    <source>
        <dbReference type="SAM" id="Coils"/>
    </source>
</evidence>
<name>R4KGP6_CLOPA</name>
<evidence type="ECO:0000313" key="3">
    <source>
        <dbReference type="Proteomes" id="UP000013523"/>
    </source>
</evidence>
<organism evidence="2 3">
    <name type="scientific">Clostridium pasteurianum BC1</name>
    <dbReference type="NCBI Taxonomy" id="86416"/>
    <lineage>
        <taxon>Bacteria</taxon>
        <taxon>Bacillati</taxon>
        <taxon>Bacillota</taxon>
        <taxon>Clostridia</taxon>
        <taxon>Eubacteriales</taxon>
        <taxon>Clostridiaceae</taxon>
        <taxon>Clostridium</taxon>
    </lineage>
</organism>
<sequence>MKIGTKELFSTVELKNILTKFQNKINKQLEKKSKYEEEIKTLQNKLEKAIEKNILEGNNEVEITRITARITNTKILLNIVDDSINNIKKVRAERLAEELPAAKYSDEVPDMIERNREEANAVANRGKVAEEMVQIADCNKLEDVDLENFLKALKVSE</sequence>
<keyword evidence="3" id="KW-1185">Reference proteome</keyword>
<keyword evidence="1" id="KW-0175">Coiled coil</keyword>
<dbReference type="AlphaFoldDB" id="R4KGP6"/>
<evidence type="ECO:0000313" key="2">
    <source>
        <dbReference type="EMBL" id="AGK98780.1"/>
    </source>
</evidence>
<protein>
    <submittedName>
        <fullName evidence="2">Uncharacterized protein</fullName>
    </submittedName>
</protein>
<dbReference type="PATRIC" id="fig|86416.3.peg.4037"/>
<feature type="coiled-coil region" evidence="1">
    <location>
        <begin position="18"/>
        <end position="52"/>
    </location>
</feature>
<dbReference type="Proteomes" id="UP000013523">
    <property type="component" value="Chromosome"/>
</dbReference>
<accession>R4KGP6</accession>
<dbReference type="EMBL" id="CP003261">
    <property type="protein sequence ID" value="AGK98780.1"/>
    <property type="molecule type" value="Genomic_DNA"/>
</dbReference>
<dbReference type="KEGG" id="cpas:Clopa_4039"/>
<dbReference type="HOGENOM" id="CLU_1674864_0_0_9"/>
<gene>
    <name evidence="2" type="ORF">Clopa_4039</name>
</gene>
<proteinExistence type="predicted"/>